<organism evidence="3 4">
    <name type="scientific">Microthlaspi erraticum</name>
    <dbReference type="NCBI Taxonomy" id="1685480"/>
    <lineage>
        <taxon>Eukaryota</taxon>
        <taxon>Viridiplantae</taxon>
        <taxon>Streptophyta</taxon>
        <taxon>Embryophyta</taxon>
        <taxon>Tracheophyta</taxon>
        <taxon>Spermatophyta</taxon>
        <taxon>Magnoliopsida</taxon>
        <taxon>eudicotyledons</taxon>
        <taxon>Gunneridae</taxon>
        <taxon>Pentapetalae</taxon>
        <taxon>rosids</taxon>
        <taxon>malvids</taxon>
        <taxon>Brassicales</taxon>
        <taxon>Brassicaceae</taxon>
        <taxon>Coluteocarpeae</taxon>
        <taxon>Microthlaspi</taxon>
    </lineage>
</organism>
<reference evidence="3" key="1">
    <citation type="submission" date="2020-01" db="EMBL/GenBank/DDBJ databases">
        <authorList>
            <person name="Mishra B."/>
        </authorList>
    </citation>
    <scope>NUCLEOTIDE SEQUENCE [LARGE SCALE GENOMIC DNA]</scope>
</reference>
<dbReference type="PANTHER" id="PTHR31286:SF178">
    <property type="entry name" value="DUF4283 DOMAIN-CONTAINING PROTEIN"/>
    <property type="match status" value="1"/>
</dbReference>
<keyword evidence="4" id="KW-1185">Reference proteome</keyword>
<evidence type="ECO:0000259" key="1">
    <source>
        <dbReference type="Pfam" id="PF14111"/>
    </source>
</evidence>
<name>A0A6D2KHR9_9BRAS</name>
<feature type="domain" description="Zinc knuckle CX2CX4HX4C" evidence="2">
    <location>
        <begin position="144"/>
        <end position="189"/>
    </location>
</feature>
<dbReference type="AlphaFoldDB" id="A0A6D2KHR9"/>
<dbReference type="Pfam" id="PF14392">
    <property type="entry name" value="zf-CCHC_4"/>
    <property type="match status" value="1"/>
</dbReference>
<dbReference type="Proteomes" id="UP000467841">
    <property type="component" value="Unassembled WGS sequence"/>
</dbReference>
<evidence type="ECO:0000313" key="3">
    <source>
        <dbReference type="EMBL" id="CAA7052732.1"/>
    </source>
</evidence>
<evidence type="ECO:0000259" key="2">
    <source>
        <dbReference type="Pfam" id="PF14392"/>
    </source>
</evidence>
<feature type="domain" description="DUF4283" evidence="1">
    <location>
        <begin position="34"/>
        <end position="110"/>
    </location>
</feature>
<evidence type="ECO:0008006" key="5">
    <source>
        <dbReference type="Google" id="ProtNLM"/>
    </source>
</evidence>
<dbReference type="InterPro" id="IPR040256">
    <property type="entry name" value="At4g02000-like"/>
</dbReference>
<gene>
    <name evidence="3" type="ORF">MERR_LOCUS39967</name>
</gene>
<dbReference type="InterPro" id="IPR025558">
    <property type="entry name" value="DUF4283"/>
</dbReference>
<dbReference type="OrthoDB" id="1097842at2759"/>
<evidence type="ECO:0000313" key="4">
    <source>
        <dbReference type="Proteomes" id="UP000467841"/>
    </source>
</evidence>
<sequence>MAEQLHDAIRAMSLHDDKPVDLPDSPSFRVFDENATSLLGRLLNPDCQPMNKMIEDMSRVWRVYDRVRGIALSRDKFQFIFQREKDQETVLKDRPWSYNNWTMLMDRWIPAPPIGEWGEVIEIAYDPKGSQKDTFIRAHVKLNIADPAIVAKVVNLPTGGKVTIEYAYEKLRKYCFHCFRITHERPSCPFLRNRAHMVGPRPRPDLSPKAHITASLSPPPGFPPLFAELPREERKMALQYVVHKVTLQNVKLA</sequence>
<dbReference type="EMBL" id="CACVBM020001507">
    <property type="protein sequence ID" value="CAA7052732.1"/>
    <property type="molecule type" value="Genomic_DNA"/>
</dbReference>
<accession>A0A6D2KHR9</accession>
<dbReference type="PANTHER" id="PTHR31286">
    <property type="entry name" value="GLYCINE-RICH CELL WALL STRUCTURAL PROTEIN 1.8-LIKE"/>
    <property type="match status" value="1"/>
</dbReference>
<dbReference type="Pfam" id="PF14111">
    <property type="entry name" value="DUF4283"/>
    <property type="match status" value="1"/>
</dbReference>
<comment type="caution">
    <text evidence="3">The sequence shown here is derived from an EMBL/GenBank/DDBJ whole genome shotgun (WGS) entry which is preliminary data.</text>
</comment>
<proteinExistence type="predicted"/>
<protein>
    <recommendedName>
        <fullName evidence="5">DUF4283 domain-containing protein</fullName>
    </recommendedName>
</protein>
<dbReference type="InterPro" id="IPR025836">
    <property type="entry name" value="Zn_knuckle_CX2CX4HX4C"/>
</dbReference>